<dbReference type="PIRSF" id="PIRSF006487">
    <property type="entry name" value="GcvT"/>
    <property type="match status" value="1"/>
</dbReference>
<sequence>MAATSPAALLTTPLYGVHAAAHAALAPHAGWLVAARYPDPADELRALRERAGLVDLSHTGQVEVSGPDAAAAVAAALALPGGVPGVGGTAPAGLPGPAGSTAPGRRARGPGDLTVHRLAPAEFLVTTGTSDRLAVLDALLLASHRSGAERVLAADRTEGRVLLGLGGPAAPAVLRAAAGTAPAVGACTPGAVAGAPLVLARPCEGLLTLGGPAASAVALWDAVLAAGAPRGVRACGLEALGAVLGAGACDFPHPPGGAYGRPTSTDAPRRPRPPRGGAASARELDEETP</sequence>
<dbReference type="OrthoDB" id="2055370at2"/>
<proteinExistence type="predicted"/>
<evidence type="ECO:0000256" key="1">
    <source>
        <dbReference type="SAM" id="MobiDB-lite"/>
    </source>
</evidence>
<dbReference type="InterPro" id="IPR028896">
    <property type="entry name" value="GcvT/YgfZ/DmdA"/>
</dbReference>
<reference evidence="3 4" key="1">
    <citation type="submission" date="2019-10" db="EMBL/GenBank/DDBJ databases">
        <title>Georgenia wutianyii sp. nov. and Georgenia yuyongxinii sp. nov. isolated from plateau pika (Ochotona curzoniae) in the Qinghai-Tibet plateau of China.</title>
        <authorList>
            <person name="Tian Z."/>
        </authorList>
    </citation>
    <scope>NUCLEOTIDE SEQUENCE [LARGE SCALE GENOMIC DNA]</scope>
    <source>
        <strain evidence="3 4">JCM 15130</strain>
    </source>
</reference>
<dbReference type="RefSeq" id="WP_152231234.1">
    <property type="nucleotide sequence ID" value="NZ_VUKE01000007.1"/>
</dbReference>
<dbReference type="EMBL" id="WHPD01001690">
    <property type="protein sequence ID" value="MPV88567.1"/>
    <property type="molecule type" value="Genomic_DNA"/>
</dbReference>
<evidence type="ECO:0000259" key="2">
    <source>
        <dbReference type="Pfam" id="PF01571"/>
    </source>
</evidence>
<feature type="region of interest" description="Disordered" evidence="1">
    <location>
        <begin position="254"/>
        <end position="289"/>
    </location>
</feature>
<dbReference type="SUPFAM" id="SSF103025">
    <property type="entry name" value="Folate-binding domain"/>
    <property type="match status" value="1"/>
</dbReference>
<organism evidence="3 4">
    <name type="scientific">Georgenia ruanii</name>
    <dbReference type="NCBI Taxonomy" id="348442"/>
    <lineage>
        <taxon>Bacteria</taxon>
        <taxon>Bacillati</taxon>
        <taxon>Actinomycetota</taxon>
        <taxon>Actinomycetes</taxon>
        <taxon>Micrococcales</taxon>
        <taxon>Bogoriellaceae</taxon>
        <taxon>Georgenia</taxon>
    </lineage>
</organism>
<dbReference type="PANTHER" id="PTHR43757">
    <property type="entry name" value="AMINOMETHYLTRANSFERASE"/>
    <property type="match status" value="1"/>
</dbReference>
<dbReference type="Gene3D" id="3.30.1360.120">
    <property type="entry name" value="Probable tRNA modification gtpase trme, domain 1"/>
    <property type="match status" value="1"/>
</dbReference>
<feature type="domain" description="GCVT N-terminal" evidence="2">
    <location>
        <begin position="14"/>
        <end position="240"/>
    </location>
</feature>
<dbReference type="Pfam" id="PF01571">
    <property type="entry name" value="GCV_T"/>
    <property type="match status" value="1"/>
</dbReference>
<evidence type="ECO:0000313" key="3">
    <source>
        <dbReference type="EMBL" id="MPV88567.1"/>
    </source>
</evidence>
<accession>A0A7J9UVE0</accession>
<dbReference type="AlphaFoldDB" id="A0A7J9UVE0"/>
<comment type="caution">
    <text evidence="3">The sequence shown here is derived from an EMBL/GenBank/DDBJ whole genome shotgun (WGS) entry which is preliminary data.</text>
</comment>
<dbReference type="InterPro" id="IPR027266">
    <property type="entry name" value="TrmE/GcvT-like"/>
</dbReference>
<dbReference type="InterPro" id="IPR006222">
    <property type="entry name" value="GCVT_N"/>
</dbReference>
<keyword evidence="4" id="KW-1185">Reference proteome</keyword>
<dbReference type="PANTHER" id="PTHR43757:SF2">
    <property type="entry name" value="AMINOMETHYLTRANSFERASE, MITOCHONDRIAL"/>
    <property type="match status" value="1"/>
</dbReference>
<feature type="non-terminal residue" evidence="3">
    <location>
        <position position="1"/>
    </location>
</feature>
<dbReference type="Proteomes" id="UP000429644">
    <property type="component" value="Unassembled WGS sequence"/>
</dbReference>
<name>A0A7J9UVE0_9MICO</name>
<evidence type="ECO:0000313" key="4">
    <source>
        <dbReference type="Proteomes" id="UP000429644"/>
    </source>
</evidence>
<protein>
    <recommendedName>
        <fullName evidence="2">GCVT N-terminal domain-containing protein</fullName>
    </recommendedName>
</protein>
<gene>
    <name evidence="3" type="ORF">GB882_07805</name>
</gene>